<name>A0A482EU66_SALSP</name>
<keyword evidence="1" id="KW-0614">Plasmid</keyword>
<gene>
    <name evidence="1" type="ORF">NNIBIDOC_00031</name>
</gene>
<dbReference type="AlphaFoldDB" id="A0A482EU66"/>
<protein>
    <submittedName>
        <fullName evidence="1">Uncharacterized protein</fullName>
    </submittedName>
</protein>
<evidence type="ECO:0000313" key="1">
    <source>
        <dbReference type="EMBL" id="QBM91364.1"/>
    </source>
</evidence>
<proteinExistence type="predicted"/>
<accession>A0A482EU66</accession>
<sequence>MLMERSPAQPVLNAVPATKQQPIELRTTCPGSQKPQKQAIKYDRLIQRTLMLILALHQVCLRLILINDSGVMNLFGGAATSTCWVQALA</sequence>
<geneLocation type="plasmid" evidence="1">
    <name>pSa1423-90k</name>
</geneLocation>
<reference evidence="1" key="1">
    <citation type="submission" date="2019-01" db="EMBL/GenBank/DDBJ databases">
        <title>Salmonella strain 1423 plasmid sequences.</title>
        <authorList>
            <person name="Chen K."/>
            <person name="Chen S."/>
        </authorList>
    </citation>
    <scope>NUCLEOTIDE SEQUENCE</scope>
    <source>
        <strain evidence="1">Sa1423</strain>
        <plasmid evidence="1">pSa1423-90k</plasmid>
    </source>
</reference>
<organism evidence="1">
    <name type="scientific">Salmonella sp</name>
    <dbReference type="NCBI Taxonomy" id="599"/>
    <lineage>
        <taxon>Bacteria</taxon>
        <taxon>Pseudomonadati</taxon>
        <taxon>Pseudomonadota</taxon>
        <taxon>Gammaproteobacteria</taxon>
        <taxon>Enterobacterales</taxon>
        <taxon>Enterobacteriaceae</taxon>
        <taxon>Salmonella</taxon>
    </lineage>
</organism>
<dbReference type="EMBL" id="MK356557">
    <property type="protein sequence ID" value="QBM91364.1"/>
    <property type="molecule type" value="Genomic_DNA"/>
</dbReference>
<dbReference type="RefSeq" id="WP_318527154.1">
    <property type="nucleotide sequence ID" value="NZ_MK356557.1"/>
</dbReference>